<keyword evidence="1" id="KW-0812">Transmembrane</keyword>
<accession>A0A633TDI6</accession>
<sequence length="40" mass="4918">YDELEILNYSLAHQYAFILFIFSFLVLFSLYFINKKMSFQ</sequence>
<keyword evidence="1" id="KW-1133">Transmembrane helix</keyword>
<reference evidence="2" key="1">
    <citation type="submission" date="2019-10" db="EMBL/GenBank/DDBJ databases">
        <authorList>
            <consortium name="PulseNet: The National Subtyping Network for Foodborne Disease Surveillance"/>
            <person name="Tarr C.L."/>
            <person name="Trees E."/>
            <person name="Katz L.S."/>
            <person name="Carleton-Romer H.A."/>
            <person name="Stroika S."/>
            <person name="Kucerova Z."/>
            <person name="Roache K.F."/>
            <person name="Sabol A.L."/>
            <person name="Besser J."/>
            <person name="Gerner-Smidt P."/>
        </authorList>
    </citation>
    <scope>NUCLEOTIDE SEQUENCE</scope>
    <source>
        <strain evidence="2">PNUSAC012813</strain>
    </source>
</reference>
<evidence type="ECO:0000256" key="1">
    <source>
        <dbReference type="SAM" id="Phobius"/>
    </source>
</evidence>
<keyword evidence="1" id="KW-0472">Membrane</keyword>
<feature type="non-terminal residue" evidence="2">
    <location>
        <position position="1"/>
    </location>
</feature>
<proteinExistence type="predicted"/>
<gene>
    <name evidence="2" type="ORF">GC762_08845</name>
</gene>
<feature type="transmembrane region" description="Helical" evidence="1">
    <location>
        <begin position="12"/>
        <end position="33"/>
    </location>
</feature>
<evidence type="ECO:0000313" key="2">
    <source>
        <dbReference type="EMBL" id="EDH3327243.1"/>
    </source>
</evidence>
<dbReference type="EMBL" id="AAMHGK010000127">
    <property type="protein sequence ID" value="EDH3327243.1"/>
    <property type="molecule type" value="Genomic_DNA"/>
</dbReference>
<comment type="caution">
    <text evidence="2">The sequence shown here is derived from an EMBL/GenBank/DDBJ whole genome shotgun (WGS) entry which is preliminary data.</text>
</comment>
<protein>
    <submittedName>
        <fullName evidence="2">Molybdate ABC transporter permease subunit</fullName>
    </submittedName>
</protein>
<name>A0A633TDI6_CAMJU</name>
<dbReference type="AlphaFoldDB" id="A0A633TDI6"/>
<organism evidence="2">
    <name type="scientific">Campylobacter jejuni</name>
    <dbReference type="NCBI Taxonomy" id="197"/>
    <lineage>
        <taxon>Bacteria</taxon>
        <taxon>Pseudomonadati</taxon>
        <taxon>Campylobacterota</taxon>
        <taxon>Epsilonproteobacteria</taxon>
        <taxon>Campylobacterales</taxon>
        <taxon>Campylobacteraceae</taxon>
        <taxon>Campylobacter</taxon>
    </lineage>
</organism>